<organism evidence="1 2">
    <name type="scientific">Vibrio variabilis</name>
    <dbReference type="NCBI Taxonomy" id="990271"/>
    <lineage>
        <taxon>Bacteria</taxon>
        <taxon>Pseudomonadati</taxon>
        <taxon>Pseudomonadota</taxon>
        <taxon>Gammaproteobacteria</taxon>
        <taxon>Vibrionales</taxon>
        <taxon>Vibrionaceae</taxon>
        <taxon>Vibrio</taxon>
    </lineage>
</organism>
<dbReference type="Proteomes" id="UP000029223">
    <property type="component" value="Unassembled WGS sequence"/>
</dbReference>
<sequence length="325" mass="37442">MAILRHQYHNSGKENNPGWDYNGGFEDFSYYTSFADKWVPKQMVKIICKARENTHEFIAKQLAFASALGYSEVTSVKEALPILSKKSAHLRRELGQPINEDLEVFREELLTSWDDMRLEWQRRLMTVNVAIDAGEFNEAYRKAIKSKLDVLTSEQRKLFTNAYKNIQPSLNLISKGLEDYEFVDEVREGLSSMLEVYRDVRDLGFYPANGDVKGIETVSKYVKEISKNPDWQTVNDVKKLADQNVDAQTKYKLVNRLNGNSIERWERVLKDWETISNYALPKLSKINLDAGADKVVEIEEKLGVQFDEISGNLEQIIAKEVCSEH</sequence>
<evidence type="ECO:0000313" key="1">
    <source>
        <dbReference type="EMBL" id="GAL28905.1"/>
    </source>
</evidence>
<comment type="caution">
    <text evidence="1">The sequence shown here is derived from an EMBL/GenBank/DDBJ whole genome shotgun (WGS) entry which is preliminary data.</text>
</comment>
<accession>A0ABQ0JJJ3</accession>
<protein>
    <submittedName>
        <fullName evidence="1">ATPase</fullName>
    </submittedName>
</protein>
<gene>
    <name evidence="1" type="ORF">JCM19239_2146</name>
</gene>
<name>A0ABQ0JJJ3_9VIBR</name>
<proteinExistence type="predicted"/>
<evidence type="ECO:0000313" key="2">
    <source>
        <dbReference type="Proteomes" id="UP000029223"/>
    </source>
</evidence>
<reference evidence="2" key="1">
    <citation type="submission" date="2014-09" db="EMBL/GenBank/DDBJ databases">
        <title>Vibrio variabilis JCM 19239. (C206) whole genome shotgun sequence.</title>
        <authorList>
            <person name="Sawabe T."/>
            <person name="Meirelles P."/>
            <person name="Nakanishi M."/>
            <person name="Sayaka M."/>
            <person name="Hattori M."/>
            <person name="Ohkuma M."/>
        </authorList>
    </citation>
    <scope>NUCLEOTIDE SEQUENCE [LARGE SCALE GENOMIC DNA]</scope>
    <source>
        <strain evidence="2">JCM 19239</strain>
    </source>
</reference>
<dbReference type="EMBL" id="BBMS01000052">
    <property type="protein sequence ID" value="GAL28905.1"/>
    <property type="molecule type" value="Genomic_DNA"/>
</dbReference>
<keyword evidence="2" id="KW-1185">Reference proteome</keyword>